<reference evidence="3 4" key="1">
    <citation type="submission" date="2019-06" db="EMBL/GenBank/DDBJ databases">
        <title>Whole genome sequence for Cellvibrionaceae sp. R142.</title>
        <authorList>
            <person name="Wang G."/>
        </authorList>
    </citation>
    <scope>NUCLEOTIDE SEQUENCE [LARGE SCALE GENOMIC DNA]</scope>
    <source>
        <strain evidence="3 4">R142</strain>
    </source>
</reference>
<dbReference type="SMART" id="SM00257">
    <property type="entry name" value="LysM"/>
    <property type="match status" value="1"/>
</dbReference>
<keyword evidence="1" id="KW-0732">Signal</keyword>
<dbReference type="InterPro" id="IPR052196">
    <property type="entry name" value="Bact_Kbp"/>
</dbReference>
<dbReference type="AlphaFoldDB" id="A0A545T0I2"/>
<dbReference type="InterPro" id="IPR036779">
    <property type="entry name" value="LysM_dom_sf"/>
</dbReference>
<dbReference type="InterPro" id="IPR018392">
    <property type="entry name" value="LysM"/>
</dbReference>
<dbReference type="Pfam" id="PF01476">
    <property type="entry name" value="LysM"/>
    <property type="match status" value="1"/>
</dbReference>
<feature type="chain" id="PRO_5021891708" evidence="1">
    <location>
        <begin position="21"/>
        <end position="347"/>
    </location>
</feature>
<feature type="domain" description="LysM" evidence="2">
    <location>
        <begin position="31"/>
        <end position="79"/>
    </location>
</feature>
<dbReference type="EMBL" id="VHSG01000023">
    <property type="protein sequence ID" value="TQV70689.1"/>
    <property type="molecule type" value="Genomic_DNA"/>
</dbReference>
<proteinExistence type="predicted"/>
<dbReference type="PANTHER" id="PTHR34700">
    <property type="entry name" value="POTASSIUM BINDING PROTEIN KBP"/>
    <property type="match status" value="1"/>
</dbReference>
<name>A0A545T0I2_9GAMM</name>
<dbReference type="Gene3D" id="3.10.350.10">
    <property type="entry name" value="LysM domain"/>
    <property type="match status" value="1"/>
</dbReference>
<comment type="caution">
    <text evidence="3">The sequence shown here is derived from an EMBL/GenBank/DDBJ whole genome shotgun (WGS) entry which is preliminary data.</text>
</comment>
<organism evidence="3 4">
    <name type="scientific">Exilibacterium tricleocarpae</name>
    <dbReference type="NCBI Taxonomy" id="2591008"/>
    <lineage>
        <taxon>Bacteria</taxon>
        <taxon>Pseudomonadati</taxon>
        <taxon>Pseudomonadota</taxon>
        <taxon>Gammaproteobacteria</taxon>
        <taxon>Cellvibrionales</taxon>
        <taxon>Cellvibrionaceae</taxon>
        <taxon>Exilibacterium</taxon>
    </lineage>
</organism>
<keyword evidence="4" id="KW-1185">Reference proteome</keyword>
<feature type="signal peptide" evidence="1">
    <location>
        <begin position="1"/>
        <end position="20"/>
    </location>
</feature>
<protein>
    <submittedName>
        <fullName evidence="3">LysM peptidoglycan-binding domain-containing protein</fullName>
    </submittedName>
</protein>
<dbReference type="Proteomes" id="UP000319732">
    <property type="component" value="Unassembled WGS sequence"/>
</dbReference>
<dbReference type="OrthoDB" id="9765158at2"/>
<dbReference type="PANTHER" id="PTHR34700:SF4">
    <property type="entry name" value="PHAGE-LIKE ELEMENT PBSX PROTEIN XKDP"/>
    <property type="match status" value="1"/>
</dbReference>
<dbReference type="CDD" id="cd00118">
    <property type="entry name" value="LysM"/>
    <property type="match status" value="1"/>
</dbReference>
<dbReference type="RefSeq" id="WP_142928790.1">
    <property type="nucleotide sequence ID" value="NZ_ML660101.1"/>
</dbReference>
<evidence type="ECO:0000313" key="4">
    <source>
        <dbReference type="Proteomes" id="UP000319732"/>
    </source>
</evidence>
<evidence type="ECO:0000256" key="1">
    <source>
        <dbReference type="SAM" id="SignalP"/>
    </source>
</evidence>
<evidence type="ECO:0000259" key="2">
    <source>
        <dbReference type="PROSITE" id="PS51782"/>
    </source>
</evidence>
<evidence type="ECO:0000313" key="3">
    <source>
        <dbReference type="EMBL" id="TQV70689.1"/>
    </source>
</evidence>
<dbReference type="PROSITE" id="PS51782">
    <property type="entry name" value="LYSM"/>
    <property type="match status" value="1"/>
</dbReference>
<sequence>MKKTLIGLLTVAFLAVSAWAQEARLKPDHPDRYTVVKGDTLWDISDKFLQNPWMWPEIWHVNPQISNPHLIYPGDTIALIYIDGRPLLTVERGPKQFKMSPGDTKLSPSIHVLPLGDAIPAIPLDEIDNFLSRSRILDAGQLEAAPHVIAAEGGRLVVGAGDFLYARGEFADDVPVYGVYRQGDVYVDPETEEVLGYQAMDIGTAKYRTLEEDIATLTVTRTTQEIRIRDRLLPHEERSIESTFFPSPPESDIEGVIMAVEGGVSQVGKLDVVILNRGDREGLKVGNVLAVYKHGVRVRDRVRGDTVTLPDERAGLLMVFRTFDKMSFGLILESDQPLSVSDKVRKP</sequence>
<dbReference type="SUPFAM" id="SSF54106">
    <property type="entry name" value="LysM domain"/>
    <property type="match status" value="1"/>
</dbReference>
<gene>
    <name evidence="3" type="ORF">FKG94_20370</name>
</gene>
<accession>A0A545T0I2</accession>